<dbReference type="InterPro" id="IPR018114">
    <property type="entry name" value="TRYPSIN_HIS"/>
</dbReference>
<dbReference type="SMART" id="SM00020">
    <property type="entry name" value="Tryp_SPc"/>
    <property type="match status" value="1"/>
</dbReference>
<dbReference type="PANTHER" id="PTHR24252:SF7">
    <property type="entry name" value="HYALIN"/>
    <property type="match status" value="1"/>
</dbReference>
<dbReference type="Pfam" id="PF00089">
    <property type="entry name" value="Trypsin"/>
    <property type="match status" value="1"/>
</dbReference>
<dbReference type="EC" id="3.4.21.-" evidence="8"/>
<dbReference type="InterPro" id="IPR043504">
    <property type="entry name" value="Peptidase_S1_PA_chymotrypsin"/>
</dbReference>
<dbReference type="InterPro" id="IPR001254">
    <property type="entry name" value="Trypsin_dom"/>
</dbReference>
<evidence type="ECO:0000256" key="1">
    <source>
        <dbReference type="ARBA" id="ARBA00022670"/>
    </source>
</evidence>
<dbReference type="PROSITE" id="PS00135">
    <property type="entry name" value="TRYPSIN_SER"/>
    <property type="match status" value="1"/>
</dbReference>
<feature type="signal peptide" evidence="6">
    <location>
        <begin position="1"/>
        <end position="18"/>
    </location>
</feature>
<dbReference type="PANTHER" id="PTHR24252">
    <property type="entry name" value="ACROSIN-RELATED"/>
    <property type="match status" value="1"/>
</dbReference>
<dbReference type="PRINTS" id="PR00722">
    <property type="entry name" value="CHYMOTRYPSIN"/>
</dbReference>
<dbReference type="InterPro" id="IPR033116">
    <property type="entry name" value="TRYPSIN_SER"/>
</dbReference>
<protein>
    <submittedName>
        <fullName evidence="8">Serine protease 14</fullName>
        <ecNumber evidence="8">3.4.21.-</ecNumber>
    </submittedName>
</protein>
<evidence type="ECO:0000256" key="5">
    <source>
        <dbReference type="RuleBase" id="RU363034"/>
    </source>
</evidence>
<dbReference type="InterPro" id="IPR001314">
    <property type="entry name" value="Peptidase_S1A"/>
</dbReference>
<dbReference type="GO" id="GO:0006508">
    <property type="term" value="P:proteolysis"/>
    <property type="evidence" value="ECO:0007669"/>
    <property type="project" value="UniProtKB-KW"/>
</dbReference>
<evidence type="ECO:0000256" key="4">
    <source>
        <dbReference type="ARBA" id="ARBA00023157"/>
    </source>
</evidence>
<evidence type="ECO:0000256" key="3">
    <source>
        <dbReference type="ARBA" id="ARBA00022825"/>
    </source>
</evidence>
<keyword evidence="2 5" id="KW-0378">Hydrolase</keyword>
<name>B0ZBP2_9SCAR</name>
<dbReference type="PROSITE" id="PS00134">
    <property type="entry name" value="TRYPSIN_HIS"/>
    <property type="match status" value="1"/>
</dbReference>
<proteinExistence type="evidence at transcript level"/>
<dbReference type="Gene3D" id="2.40.10.10">
    <property type="entry name" value="Trypsin-like serine proteases"/>
    <property type="match status" value="1"/>
</dbReference>
<dbReference type="MEROPS" id="S01.110"/>
<reference evidence="8" key="1">
    <citation type="submission" date="2007-12" db="EMBL/GenBank/DDBJ databases">
        <authorList>
            <person name="Marshall S.D.G."/>
            <person name="Gatehouse L.N."/>
            <person name="Becher S.A."/>
            <person name="Christeller J.T."/>
            <person name="Gatehouse H.S."/>
            <person name="Hurst M.R.H."/>
            <person name="Boucias D.G."/>
            <person name="Jackson T.A."/>
        </authorList>
    </citation>
    <scope>NUCLEOTIDE SEQUENCE</scope>
</reference>
<feature type="chain" id="PRO_5002761025" evidence="6">
    <location>
        <begin position="19"/>
        <end position="294"/>
    </location>
</feature>
<feature type="domain" description="Peptidase S1" evidence="7">
    <location>
        <begin position="36"/>
        <end position="264"/>
    </location>
</feature>
<dbReference type="AlphaFoldDB" id="B0ZBP2"/>
<evidence type="ECO:0000256" key="2">
    <source>
        <dbReference type="ARBA" id="ARBA00022801"/>
    </source>
</evidence>
<dbReference type="FunFam" id="2.40.10.10:FF:000034">
    <property type="entry name" value="Eupolytin"/>
    <property type="match status" value="1"/>
</dbReference>
<organism evidence="8">
    <name type="scientific">Costelytra zealandica</name>
    <dbReference type="NCBI Taxonomy" id="50579"/>
    <lineage>
        <taxon>Eukaryota</taxon>
        <taxon>Metazoa</taxon>
        <taxon>Ecdysozoa</taxon>
        <taxon>Arthropoda</taxon>
        <taxon>Hexapoda</taxon>
        <taxon>Insecta</taxon>
        <taxon>Pterygota</taxon>
        <taxon>Neoptera</taxon>
        <taxon>Endopterygota</taxon>
        <taxon>Coleoptera</taxon>
        <taxon>Polyphaga</taxon>
        <taxon>Scarabaeiformia</taxon>
        <taxon>Scarabaeidae</taxon>
        <taxon>Melolonthinae</taxon>
        <taxon>Costelytra</taxon>
    </lineage>
</organism>
<keyword evidence="3 5" id="KW-0720">Serine protease</keyword>
<keyword evidence="1 5" id="KW-0645">Protease</keyword>
<accession>B0ZBP2</accession>
<dbReference type="CDD" id="cd00190">
    <property type="entry name" value="Tryp_SPc"/>
    <property type="match status" value="1"/>
</dbReference>
<evidence type="ECO:0000313" key="8">
    <source>
        <dbReference type="EMBL" id="ABZ04022.1"/>
    </source>
</evidence>
<evidence type="ECO:0000256" key="6">
    <source>
        <dbReference type="SAM" id="SignalP"/>
    </source>
</evidence>
<sequence length="294" mass="32274">MFALKTSVFLLCLSFIYGEKSPFELINEGLTPSQRIVGGQIVQNRAHFAYQVSLRTTRNQPFCGASIIDTRSLLTAAHCVTNDRGAVVRANTIQAVVGDLNTFTPTNTTVVRQIRYIFVHEQYNADTLANDIAVLRIDNLKFNVNVNPVQPARFIPPENTSCIVSGWGTIFSGGPPSVALRYVFVPLVSQHRCNIAYSNQIRLGMVCAGYYGRDACQGDSGGPLVCPNGQLGVVSWGTGCGDPAFPGVYADVSFYFPWIQRQLERSSSSKTMLINKYTIISSIILYILVTIKLS</sequence>
<reference evidence="8" key="2">
    <citation type="journal article" date="2008" name="Insect Mol. Biol.">
        <title>Serine proteases identified from a Costelytra zealandica (White) (Coleoptera: Scarabaeidae) midgut EST library and their expression through insect development.</title>
        <authorList>
            <person name="Marshall S.D."/>
            <person name="Gatehouse L.N."/>
            <person name="Becher S.A."/>
            <person name="Christeller J.T."/>
            <person name="Gatehouse H.S."/>
            <person name="Hurst M.R."/>
            <person name="Boucias D.G."/>
            <person name="Jackson T.A."/>
        </authorList>
    </citation>
    <scope>NUCLEOTIDE SEQUENCE</scope>
</reference>
<dbReference type="SUPFAM" id="SSF50494">
    <property type="entry name" value="Trypsin-like serine proteases"/>
    <property type="match status" value="1"/>
</dbReference>
<dbReference type="PROSITE" id="PS50240">
    <property type="entry name" value="TRYPSIN_DOM"/>
    <property type="match status" value="1"/>
</dbReference>
<dbReference type="EMBL" id="EU339308">
    <property type="protein sequence ID" value="ABZ04022.1"/>
    <property type="molecule type" value="mRNA"/>
</dbReference>
<gene>
    <name evidence="8" type="primary">SP14</name>
</gene>
<evidence type="ECO:0000259" key="7">
    <source>
        <dbReference type="PROSITE" id="PS50240"/>
    </source>
</evidence>
<keyword evidence="4" id="KW-1015">Disulfide bond</keyword>
<dbReference type="InterPro" id="IPR009003">
    <property type="entry name" value="Peptidase_S1_PA"/>
</dbReference>
<keyword evidence="6" id="KW-0732">Signal</keyword>
<dbReference type="GO" id="GO:0004252">
    <property type="term" value="F:serine-type endopeptidase activity"/>
    <property type="evidence" value="ECO:0007669"/>
    <property type="project" value="InterPro"/>
</dbReference>